<dbReference type="Pfam" id="PF07690">
    <property type="entry name" value="MFS_1"/>
    <property type="match status" value="1"/>
</dbReference>
<evidence type="ECO:0000256" key="1">
    <source>
        <dbReference type="SAM" id="Phobius"/>
    </source>
</evidence>
<keyword evidence="1 3" id="KW-0812">Transmembrane</keyword>
<feature type="non-terminal residue" evidence="3">
    <location>
        <position position="75"/>
    </location>
</feature>
<sequence>MLVPLLPFYLKENYGVGESAIGMILACYTLSALTVRPFSGYLLDSFARKPLYLLAYGLFTTLFLGYIVGGSLFFF</sequence>
<proteinExistence type="predicted"/>
<dbReference type="SUPFAM" id="SSF103473">
    <property type="entry name" value="MFS general substrate transporter"/>
    <property type="match status" value="1"/>
</dbReference>
<accession>J9CHX1</accession>
<evidence type="ECO:0000313" key="3">
    <source>
        <dbReference type="EMBL" id="EJW99645.1"/>
    </source>
</evidence>
<reference evidence="3" key="1">
    <citation type="journal article" date="2012" name="PLoS ONE">
        <title>Gene sets for utilization of primary and secondary nutrition supplies in the distal gut of endangered iberian lynx.</title>
        <authorList>
            <person name="Alcaide M."/>
            <person name="Messina E."/>
            <person name="Richter M."/>
            <person name="Bargiela R."/>
            <person name="Peplies J."/>
            <person name="Huws S.A."/>
            <person name="Newbold C.J."/>
            <person name="Golyshin P.N."/>
            <person name="Simon M.A."/>
            <person name="Lopez G."/>
            <person name="Yakimov M.M."/>
            <person name="Ferrer M."/>
        </authorList>
    </citation>
    <scope>NUCLEOTIDE SEQUENCE</scope>
</reference>
<comment type="caution">
    <text evidence="3">The sequence shown here is derived from an EMBL/GenBank/DDBJ whole genome shotgun (WGS) entry which is preliminary data.</text>
</comment>
<feature type="transmembrane region" description="Helical" evidence="1">
    <location>
        <begin position="51"/>
        <end position="74"/>
    </location>
</feature>
<name>J9CHX1_9ZZZZ</name>
<dbReference type="InterPro" id="IPR020846">
    <property type="entry name" value="MFS_dom"/>
</dbReference>
<dbReference type="InterPro" id="IPR036259">
    <property type="entry name" value="MFS_trans_sf"/>
</dbReference>
<protein>
    <submittedName>
        <fullName evidence="3">Transmembrane transport protein</fullName>
    </submittedName>
</protein>
<gene>
    <name evidence="3" type="ORF">EVA_12249</name>
</gene>
<evidence type="ECO:0000259" key="2">
    <source>
        <dbReference type="PROSITE" id="PS50850"/>
    </source>
</evidence>
<dbReference type="Gene3D" id="1.20.1250.20">
    <property type="entry name" value="MFS general substrate transporter like domains"/>
    <property type="match status" value="1"/>
</dbReference>
<organism evidence="3">
    <name type="scientific">gut metagenome</name>
    <dbReference type="NCBI Taxonomy" id="749906"/>
    <lineage>
        <taxon>unclassified sequences</taxon>
        <taxon>metagenomes</taxon>
        <taxon>organismal metagenomes</taxon>
    </lineage>
</organism>
<dbReference type="GO" id="GO:0022857">
    <property type="term" value="F:transmembrane transporter activity"/>
    <property type="evidence" value="ECO:0007669"/>
    <property type="project" value="InterPro"/>
</dbReference>
<dbReference type="AlphaFoldDB" id="J9CHX1"/>
<dbReference type="InterPro" id="IPR011701">
    <property type="entry name" value="MFS"/>
</dbReference>
<feature type="domain" description="Major facilitator superfamily (MFS) profile" evidence="2">
    <location>
        <begin position="1"/>
        <end position="75"/>
    </location>
</feature>
<dbReference type="EMBL" id="AMCI01003713">
    <property type="protein sequence ID" value="EJW99645.1"/>
    <property type="molecule type" value="Genomic_DNA"/>
</dbReference>
<keyword evidence="1" id="KW-0472">Membrane</keyword>
<keyword evidence="1" id="KW-1133">Transmembrane helix</keyword>
<dbReference type="PROSITE" id="PS50850">
    <property type="entry name" value="MFS"/>
    <property type="match status" value="1"/>
</dbReference>
<feature type="transmembrane region" description="Helical" evidence="1">
    <location>
        <begin position="20"/>
        <end position="39"/>
    </location>
</feature>